<accession>A0A316HA89</accession>
<keyword evidence="1" id="KW-0812">Transmembrane</keyword>
<feature type="transmembrane region" description="Helical" evidence="1">
    <location>
        <begin position="12"/>
        <end position="35"/>
    </location>
</feature>
<evidence type="ECO:0000313" key="3">
    <source>
        <dbReference type="Proteomes" id="UP000245678"/>
    </source>
</evidence>
<name>A0A316HA89_9SPHI</name>
<dbReference type="RefSeq" id="WP_022830329.1">
    <property type="nucleotide sequence ID" value="NZ_QGHA01000005.1"/>
</dbReference>
<organism evidence="2 3">
    <name type="scientific">Mucilaginibacter oryzae</name>
    <dbReference type="NCBI Taxonomy" id="468058"/>
    <lineage>
        <taxon>Bacteria</taxon>
        <taxon>Pseudomonadati</taxon>
        <taxon>Bacteroidota</taxon>
        <taxon>Sphingobacteriia</taxon>
        <taxon>Sphingobacteriales</taxon>
        <taxon>Sphingobacteriaceae</taxon>
        <taxon>Mucilaginibacter</taxon>
    </lineage>
</organism>
<protein>
    <recommendedName>
        <fullName evidence="4">Cbb3-type cytochrome oxidase component FixQ</fullName>
    </recommendedName>
</protein>
<sequence length="63" mass="7393">MFKQFTENVSGAQAYLLFSLGIFLVFFLVVAVLLFRLRKQHVEHMRDLPLQDSQAETFNPYNL</sequence>
<gene>
    <name evidence="2" type="ORF">LX99_03170</name>
</gene>
<dbReference type="AlphaFoldDB" id="A0A316HA89"/>
<keyword evidence="3" id="KW-1185">Reference proteome</keyword>
<reference evidence="2 3" key="1">
    <citation type="submission" date="2018-05" db="EMBL/GenBank/DDBJ databases">
        <title>Genomic Encyclopedia of Archaeal and Bacterial Type Strains, Phase II (KMG-II): from individual species to whole genera.</title>
        <authorList>
            <person name="Goeker M."/>
        </authorList>
    </citation>
    <scope>NUCLEOTIDE SEQUENCE [LARGE SCALE GENOMIC DNA]</scope>
    <source>
        <strain evidence="2 3">DSM 19975</strain>
    </source>
</reference>
<evidence type="ECO:0000313" key="2">
    <source>
        <dbReference type="EMBL" id="PWK77357.1"/>
    </source>
</evidence>
<dbReference type="Proteomes" id="UP000245678">
    <property type="component" value="Unassembled WGS sequence"/>
</dbReference>
<dbReference type="EMBL" id="QGHA01000005">
    <property type="protein sequence ID" value="PWK77357.1"/>
    <property type="molecule type" value="Genomic_DNA"/>
</dbReference>
<evidence type="ECO:0008006" key="4">
    <source>
        <dbReference type="Google" id="ProtNLM"/>
    </source>
</evidence>
<keyword evidence="1" id="KW-0472">Membrane</keyword>
<keyword evidence="1" id="KW-1133">Transmembrane helix</keyword>
<evidence type="ECO:0000256" key="1">
    <source>
        <dbReference type="SAM" id="Phobius"/>
    </source>
</evidence>
<comment type="caution">
    <text evidence="2">The sequence shown here is derived from an EMBL/GenBank/DDBJ whole genome shotgun (WGS) entry which is preliminary data.</text>
</comment>
<proteinExistence type="predicted"/>